<dbReference type="SMART" id="SM00346">
    <property type="entry name" value="HTH_ICLR"/>
    <property type="match status" value="1"/>
</dbReference>
<sequence length="276" mass="30468">MVNRDPRRRAPQSVPPKIEAVAAATAIIDLLAEQEGRTSVQKVADVLGITKSRASRHLANLELLGIVSRVASGRGYQLGWRVLRWGKIASARYDLSQILEKPLRELSEETNQTVLLCAPAGADAIVVQCLPPANAGIRIEVNVGLVMSLPFSPSARIAFAFQPREQRDLLLGHLKQREAEFRIEDEDRFRAQVAAIQRDYYCWDRNKYNVGYGAIAAPVFDQEEMLAGIVTLVMASEELKGSTPPTALLRQLLGCCAKASKLLRSRICFPEPAPVR</sequence>
<dbReference type="PANTHER" id="PTHR30136">
    <property type="entry name" value="HELIX-TURN-HELIX TRANSCRIPTIONAL REGULATOR, ICLR FAMILY"/>
    <property type="match status" value="1"/>
</dbReference>
<dbReference type="PROSITE" id="PS51078">
    <property type="entry name" value="ICLR_ED"/>
    <property type="match status" value="1"/>
</dbReference>
<dbReference type="InterPro" id="IPR036388">
    <property type="entry name" value="WH-like_DNA-bd_sf"/>
</dbReference>
<dbReference type="EMBL" id="JACHNZ010000005">
    <property type="protein sequence ID" value="MBB4631073.1"/>
    <property type="molecule type" value="Genomic_DNA"/>
</dbReference>
<evidence type="ECO:0000256" key="3">
    <source>
        <dbReference type="ARBA" id="ARBA00023163"/>
    </source>
</evidence>
<protein>
    <submittedName>
        <fullName evidence="6">DNA-binding IclR family transcriptional regulator</fullName>
    </submittedName>
</protein>
<dbReference type="GO" id="GO:0003700">
    <property type="term" value="F:DNA-binding transcription factor activity"/>
    <property type="evidence" value="ECO:0007669"/>
    <property type="project" value="TreeGrafter"/>
</dbReference>
<dbReference type="SUPFAM" id="SSF55781">
    <property type="entry name" value="GAF domain-like"/>
    <property type="match status" value="1"/>
</dbReference>
<accession>A0A7W7F7Y2</accession>
<dbReference type="GO" id="GO:0045892">
    <property type="term" value="P:negative regulation of DNA-templated transcription"/>
    <property type="evidence" value="ECO:0007669"/>
    <property type="project" value="TreeGrafter"/>
</dbReference>
<organism evidence="6 7">
    <name type="scientific">Sphingosinicella soli</name>
    <dbReference type="NCBI Taxonomy" id="333708"/>
    <lineage>
        <taxon>Bacteria</taxon>
        <taxon>Pseudomonadati</taxon>
        <taxon>Pseudomonadota</taxon>
        <taxon>Alphaproteobacteria</taxon>
        <taxon>Sphingomonadales</taxon>
        <taxon>Sphingosinicellaceae</taxon>
        <taxon>Sphingosinicella</taxon>
    </lineage>
</organism>
<gene>
    <name evidence="6" type="ORF">GGQ98_000680</name>
</gene>
<proteinExistence type="predicted"/>
<keyword evidence="2 6" id="KW-0238">DNA-binding</keyword>
<evidence type="ECO:0000256" key="2">
    <source>
        <dbReference type="ARBA" id="ARBA00023125"/>
    </source>
</evidence>
<dbReference type="InterPro" id="IPR029016">
    <property type="entry name" value="GAF-like_dom_sf"/>
</dbReference>
<dbReference type="Gene3D" id="1.10.10.10">
    <property type="entry name" value="Winged helix-like DNA-binding domain superfamily/Winged helix DNA-binding domain"/>
    <property type="match status" value="1"/>
</dbReference>
<evidence type="ECO:0000259" key="5">
    <source>
        <dbReference type="PROSITE" id="PS51078"/>
    </source>
</evidence>
<evidence type="ECO:0000256" key="1">
    <source>
        <dbReference type="ARBA" id="ARBA00023015"/>
    </source>
</evidence>
<dbReference type="InterPro" id="IPR014757">
    <property type="entry name" value="Tscrpt_reg_IclR_C"/>
</dbReference>
<evidence type="ECO:0000259" key="4">
    <source>
        <dbReference type="PROSITE" id="PS51077"/>
    </source>
</evidence>
<dbReference type="InterPro" id="IPR050707">
    <property type="entry name" value="HTH_MetabolicPath_Reg"/>
</dbReference>
<dbReference type="AlphaFoldDB" id="A0A7W7F7Y2"/>
<feature type="domain" description="HTH iclR-type" evidence="4">
    <location>
        <begin position="18"/>
        <end position="80"/>
    </location>
</feature>
<dbReference type="InterPro" id="IPR011991">
    <property type="entry name" value="ArsR-like_HTH"/>
</dbReference>
<dbReference type="Pfam" id="PF01614">
    <property type="entry name" value="IclR_C"/>
    <property type="match status" value="1"/>
</dbReference>
<dbReference type="Proteomes" id="UP000566324">
    <property type="component" value="Unassembled WGS sequence"/>
</dbReference>
<comment type="caution">
    <text evidence="6">The sequence shown here is derived from an EMBL/GenBank/DDBJ whole genome shotgun (WGS) entry which is preliminary data.</text>
</comment>
<dbReference type="GO" id="GO:0003677">
    <property type="term" value="F:DNA binding"/>
    <property type="evidence" value="ECO:0007669"/>
    <property type="project" value="UniProtKB-KW"/>
</dbReference>
<reference evidence="6 7" key="1">
    <citation type="submission" date="2020-08" db="EMBL/GenBank/DDBJ databases">
        <title>Genomic Encyclopedia of Type Strains, Phase IV (KMG-IV): sequencing the most valuable type-strain genomes for metagenomic binning, comparative biology and taxonomic classification.</title>
        <authorList>
            <person name="Goeker M."/>
        </authorList>
    </citation>
    <scope>NUCLEOTIDE SEQUENCE [LARGE SCALE GENOMIC DNA]</scope>
    <source>
        <strain evidence="6 7">DSM 17328</strain>
    </source>
</reference>
<dbReference type="RefSeq" id="WP_184065122.1">
    <property type="nucleotide sequence ID" value="NZ_JACHNZ010000005.1"/>
</dbReference>
<dbReference type="InterPro" id="IPR036390">
    <property type="entry name" value="WH_DNA-bd_sf"/>
</dbReference>
<evidence type="ECO:0000313" key="6">
    <source>
        <dbReference type="EMBL" id="MBB4631073.1"/>
    </source>
</evidence>
<keyword evidence="1" id="KW-0805">Transcription regulation</keyword>
<name>A0A7W7F7Y2_9SPHN</name>
<evidence type="ECO:0000313" key="7">
    <source>
        <dbReference type="Proteomes" id="UP000566324"/>
    </source>
</evidence>
<keyword evidence="7" id="KW-1185">Reference proteome</keyword>
<dbReference type="InterPro" id="IPR005471">
    <property type="entry name" value="Tscrpt_reg_IclR_N"/>
</dbReference>
<dbReference type="PANTHER" id="PTHR30136:SF35">
    <property type="entry name" value="HTH-TYPE TRANSCRIPTIONAL REGULATOR RV1719"/>
    <property type="match status" value="1"/>
</dbReference>
<dbReference type="Pfam" id="PF09339">
    <property type="entry name" value="HTH_IclR"/>
    <property type="match status" value="1"/>
</dbReference>
<dbReference type="SUPFAM" id="SSF46785">
    <property type="entry name" value="Winged helix' DNA-binding domain"/>
    <property type="match status" value="1"/>
</dbReference>
<keyword evidence="3" id="KW-0804">Transcription</keyword>
<dbReference type="Gene3D" id="3.30.450.40">
    <property type="match status" value="1"/>
</dbReference>
<dbReference type="CDD" id="cd00090">
    <property type="entry name" value="HTH_ARSR"/>
    <property type="match status" value="1"/>
</dbReference>
<feature type="domain" description="IclR-ED" evidence="5">
    <location>
        <begin position="81"/>
        <end position="265"/>
    </location>
</feature>
<dbReference type="PROSITE" id="PS51077">
    <property type="entry name" value="HTH_ICLR"/>
    <property type="match status" value="1"/>
</dbReference>